<proteinExistence type="inferred from homology"/>
<dbReference type="SMART" id="SM00028">
    <property type="entry name" value="TPR"/>
    <property type="match status" value="4"/>
</dbReference>
<protein>
    <submittedName>
        <fullName evidence="10">Peroxisomal membrane signal receptor PTS1</fullName>
    </submittedName>
</protein>
<keyword evidence="10" id="KW-0675">Receptor</keyword>
<feature type="region of interest" description="Disordered" evidence="9">
    <location>
        <begin position="193"/>
        <end position="221"/>
    </location>
</feature>
<dbReference type="GO" id="GO:0016560">
    <property type="term" value="P:protein import into peroxisome matrix, docking"/>
    <property type="evidence" value="ECO:0007669"/>
    <property type="project" value="TreeGrafter"/>
</dbReference>
<feature type="repeat" description="TPR" evidence="8">
    <location>
        <begin position="501"/>
        <end position="534"/>
    </location>
</feature>
<feature type="region of interest" description="Disordered" evidence="9">
    <location>
        <begin position="36"/>
        <end position="60"/>
    </location>
</feature>
<comment type="similarity">
    <text evidence="3">Belongs to the peroxisomal targeting signal receptor family.</text>
</comment>
<comment type="subcellular location">
    <subcellularLocation>
        <location evidence="2">Cytoplasm</location>
    </subcellularLocation>
    <subcellularLocation>
        <location evidence="1">Peroxisome</location>
    </subcellularLocation>
</comment>
<keyword evidence="5" id="KW-0677">Repeat</keyword>
<evidence type="ECO:0000256" key="3">
    <source>
        <dbReference type="ARBA" id="ARBA00005348"/>
    </source>
</evidence>
<dbReference type="SUPFAM" id="SSF48452">
    <property type="entry name" value="TPR-like"/>
    <property type="match status" value="1"/>
</dbReference>
<dbReference type="FunFam" id="1.25.40.10:FF:000110">
    <property type="entry name" value="Peroxisome biogenesis protein 5"/>
    <property type="match status" value="1"/>
</dbReference>
<dbReference type="GO" id="GO:0005778">
    <property type="term" value="C:peroxisomal membrane"/>
    <property type="evidence" value="ECO:0007669"/>
    <property type="project" value="TreeGrafter"/>
</dbReference>
<dbReference type="GO" id="GO:0005052">
    <property type="term" value="F:peroxisome matrix targeting signal-1 binding"/>
    <property type="evidence" value="ECO:0007669"/>
    <property type="project" value="TreeGrafter"/>
</dbReference>
<dbReference type="PANTHER" id="PTHR10130:SF0">
    <property type="entry name" value="GH08708P"/>
    <property type="match status" value="1"/>
</dbReference>
<dbReference type="InterPro" id="IPR019734">
    <property type="entry name" value="TPR_rpt"/>
</dbReference>
<keyword evidence="11" id="KW-1185">Reference proteome</keyword>
<dbReference type="PROSITE" id="PS50005">
    <property type="entry name" value="TPR"/>
    <property type="match status" value="4"/>
</dbReference>
<dbReference type="Pfam" id="PF13432">
    <property type="entry name" value="TPR_16"/>
    <property type="match status" value="2"/>
</dbReference>
<dbReference type="AlphaFoldDB" id="A0AAE0F6Q9"/>
<evidence type="ECO:0000256" key="7">
    <source>
        <dbReference type="ARBA" id="ARBA00023140"/>
    </source>
</evidence>
<feature type="compositionally biased region" description="Low complexity" evidence="9">
    <location>
        <begin position="351"/>
        <end position="366"/>
    </location>
</feature>
<evidence type="ECO:0000256" key="1">
    <source>
        <dbReference type="ARBA" id="ARBA00004275"/>
    </source>
</evidence>
<comment type="caution">
    <text evidence="10">The sequence shown here is derived from an EMBL/GenBank/DDBJ whole genome shotgun (WGS) entry which is preliminary data.</text>
</comment>
<evidence type="ECO:0000256" key="6">
    <source>
        <dbReference type="ARBA" id="ARBA00022803"/>
    </source>
</evidence>
<feature type="region of interest" description="Disordered" evidence="9">
    <location>
        <begin position="1"/>
        <end position="22"/>
    </location>
</feature>
<dbReference type="EMBL" id="LGRX02025421">
    <property type="protein sequence ID" value="KAK3252415.1"/>
    <property type="molecule type" value="Genomic_DNA"/>
</dbReference>
<evidence type="ECO:0000256" key="2">
    <source>
        <dbReference type="ARBA" id="ARBA00004496"/>
    </source>
</evidence>
<evidence type="ECO:0000313" key="10">
    <source>
        <dbReference type="EMBL" id="KAK3252415.1"/>
    </source>
</evidence>
<dbReference type="Proteomes" id="UP001190700">
    <property type="component" value="Unassembled WGS sequence"/>
</dbReference>
<dbReference type="Gene3D" id="1.25.40.10">
    <property type="entry name" value="Tetratricopeptide repeat domain"/>
    <property type="match status" value="1"/>
</dbReference>
<dbReference type="InterPro" id="IPR011990">
    <property type="entry name" value="TPR-like_helical_dom_sf"/>
</dbReference>
<keyword evidence="4" id="KW-0963">Cytoplasm</keyword>
<evidence type="ECO:0000256" key="9">
    <source>
        <dbReference type="SAM" id="MobiDB-lite"/>
    </source>
</evidence>
<dbReference type="PANTHER" id="PTHR10130">
    <property type="entry name" value="PEROXISOMAL TARGETING SIGNAL 1 RECEPTOR PEX5"/>
    <property type="match status" value="1"/>
</dbReference>
<evidence type="ECO:0000256" key="4">
    <source>
        <dbReference type="ARBA" id="ARBA00022490"/>
    </source>
</evidence>
<sequence>MSLRDIVTGGGCGAGEASGSSAANPMAKLADAVLGGPSKTAEGQQRDLHGAAGHPGPAVAVDPNAAAAAAFAQEGPMSVPGVHTPGRMHGAADVPHPFLQAGPQLQPGMPGDAPPRMMLTNFLRSFVNTGQSHAQFLPVQLPEMGLTPLEKTRIRDRTSIMARHMFAEQGEPFVRTQVEALLASLNIEMGDAAGPQPLGFQPLHDPPRRPLTPLQQGAHQEGPKGWAAEFQEGPKGWAAEFHRQMQHPGIGWANDFHAQQNASAGGWVDEFVDSRAESAQKAADATTSGDLQATAQTKALVDTLAANQDPKFQNSQFLQFISKMSRGELSFEGNQVKHKVTSDWAADFAAQSGPSSSAAAGPSTSAWAEQFAAQQPPGASWVQDFQRFQASGQQDWLQQFERQQMEEAWKTMPEAAGGPGAEWADQFQEEQQRQELLNQWISNFEDQEEQLPPAEYQFSPNNPYMDHPNPLQQGQELFRQGLLSEAVLALEAEIQKNGESVEAWRLLGTVHAENDDDRQAIAAMQRALKVDPKNLEVLLSLGVSYTNELDPEEALSYLRGWMENNEQYASIVAANPPVVDRSNMQQQVITMFRAAAELNATDADVHTVLGVLYNLSREFDKAVVAFQSALEFKPNDYSLWNKLGATQANSNASADALSAYRSALDIKPNYVRAWSNMGIGYANQGEYEESVKFYVRALTMNPTATSIWGYLRIACSCIGRIDLVSAVDSQDLATLEQEFPL</sequence>
<dbReference type="Pfam" id="PF00515">
    <property type="entry name" value="TPR_1"/>
    <property type="match status" value="1"/>
</dbReference>
<reference evidence="10 11" key="1">
    <citation type="journal article" date="2015" name="Genome Biol. Evol.">
        <title>Comparative Genomics of a Bacterivorous Green Alga Reveals Evolutionary Causalities and Consequences of Phago-Mixotrophic Mode of Nutrition.</title>
        <authorList>
            <person name="Burns J.A."/>
            <person name="Paasch A."/>
            <person name="Narechania A."/>
            <person name="Kim E."/>
        </authorList>
    </citation>
    <scope>NUCLEOTIDE SEQUENCE [LARGE SCALE GENOMIC DNA]</scope>
    <source>
        <strain evidence="10 11">PLY_AMNH</strain>
    </source>
</reference>
<feature type="repeat" description="TPR" evidence="8">
    <location>
        <begin position="637"/>
        <end position="670"/>
    </location>
</feature>
<accession>A0AAE0F6Q9</accession>
<evidence type="ECO:0000313" key="11">
    <source>
        <dbReference type="Proteomes" id="UP001190700"/>
    </source>
</evidence>
<keyword evidence="6 8" id="KW-0802">TPR repeat</keyword>
<feature type="compositionally biased region" description="Low complexity" evidence="9">
    <location>
        <begin position="50"/>
        <end position="60"/>
    </location>
</feature>
<gene>
    <name evidence="10" type="ORF">CYMTET_38282</name>
</gene>
<evidence type="ECO:0000256" key="5">
    <source>
        <dbReference type="ARBA" id="ARBA00022737"/>
    </source>
</evidence>
<dbReference type="InterPro" id="IPR024111">
    <property type="entry name" value="PEX5/PEX5L"/>
</dbReference>
<dbReference type="PROSITE" id="PS50293">
    <property type="entry name" value="TPR_REGION"/>
    <property type="match status" value="1"/>
</dbReference>
<feature type="repeat" description="TPR" evidence="8">
    <location>
        <begin position="603"/>
        <end position="636"/>
    </location>
</feature>
<evidence type="ECO:0000256" key="8">
    <source>
        <dbReference type="PROSITE-ProRule" id="PRU00339"/>
    </source>
</evidence>
<keyword evidence="7" id="KW-0576">Peroxisome</keyword>
<organism evidence="10 11">
    <name type="scientific">Cymbomonas tetramitiformis</name>
    <dbReference type="NCBI Taxonomy" id="36881"/>
    <lineage>
        <taxon>Eukaryota</taxon>
        <taxon>Viridiplantae</taxon>
        <taxon>Chlorophyta</taxon>
        <taxon>Pyramimonadophyceae</taxon>
        <taxon>Pyramimonadales</taxon>
        <taxon>Pyramimonadaceae</taxon>
        <taxon>Cymbomonas</taxon>
    </lineage>
</organism>
<feature type="repeat" description="TPR" evidence="8">
    <location>
        <begin position="671"/>
        <end position="704"/>
    </location>
</feature>
<dbReference type="GO" id="GO:0005829">
    <property type="term" value="C:cytosol"/>
    <property type="evidence" value="ECO:0007669"/>
    <property type="project" value="TreeGrafter"/>
</dbReference>
<feature type="region of interest" description="Disordered" evidence="9">
    <location>
        <begin position="351"/>
        <end position="376"/>
    </location>
</feature>
<name>A0AAE0F6Q9_9CHLO</name>